<evidence type="ECO:0000313" key="3">
    <source>
        <dbReference type="Proteomes" id="UP001314263"/>
    </source>
</evidence>
<dbReference type="Proteomes" id="UP001314263">
    <property type="component" value="Unassembled WGS sequence"/>
</dbReference>
<gene>
    <name evidence="2" type="ORF">CVIRNUC_008734</name>
</gene>
<dbReference type="SUPFAM" id="SSF56235">
    <property type="entry name" value="N-terminal nucleophile aminohydrolases (Ntn hydrolases)"/>
    <property type="match status" value="1"/>
</dbReference>
<dbReference type="PANTHER" id="PTHR45952">
    <property type="entry name" value="ALUMINUM INDUCED PROTEIN WITH YGL AND LRDR MOTIFS"/>
    <property type="match status" value="1"/>
</dbReference>
<dbReference type="InterPro" id="IPR029055">
    <property type="entry name" value="Ntn_hydrolases_N"/>
</dbReference>
<keyword evidence="3" id="KW-1185">Reference proteome</keyword>
<dbReference type="SMART" id="SM01172">
    <property type="entry name" value="DUF3700"/>
    <property type="match status" value="1"/>
</dbReference>
<dbReference type="AlphaFoldDB" id="A0AAV1IHR0"/>
<evidence type="ECO:0000259" key="1">
    <source>
        <dbReference type="SMART" id="SM01172"/>
    </source>
</evidence>
<dbReference type="PANTHER" id="PTHR45952:SF4">
    <property type="entry name" value="ALUMINUM INDUCED PROTEIN WITH YGL AND LRDR MOTIFS"/>
    <property type="match status" value="1"/>
</dbReference>
<feature type="domain" description="DUF3700" evidence="1">
    <location>
        <begin position="55"/>
        <end position="326"/>
    </location>
</feature>
<sequence>MKSQSSHTGCLYVVTDPSSAYGNCLCVLRLARRPFEYKVCRAPGCTMGTSADSWMVVLTDQDARPPLGIRSSSSGLRRERPGYGDIDLQRKCSDTLEGFSPRTSGKRSRRMEQLPAGGGFSMNIGPYCHFAQRDGVRAVFSGEISKWPGVDMMQVSHDAFMRGDDEGAMHDDATWLLDFYDTFKDFVGNDVLDLALTSLANVEGRFAWVIYDGDQRRVLAARDAEGSAAMHWGTTEDGRFMFGSDPIDLTDCNPTATPFPAGTLYASEGDTKASYPGDKGWVMTGDTWPGTLTSFMRGMPDNSWRNIKAIPRVTSQGCVCGAVYRVASERNFNSGALVWQGPMNIL</sequence>
<comment type="caution">
    <text evidence="2">The sequence shown here is derived from an EMBL/GenBank/DDBJ whole genome shotgun (WGS) entry which is preliminary data.</text>
</comment>
<dbReference type="InterPro" id="IPR044828">
    <property type="entry name" value="TSJT1-like"/>
</dbReference>
<evidence type="ECO:0000313" key="2">
    <source>
        <dbReference type="EMBL" id="CAK0785524.1"/>
    </source>
</evidence>
<dbReference type="Pfam" id="PF12481">
    <property type="entry name" value="DUF3700"/>
    <property type="match status" value="1"/>
</dbReference>
<accession>A0AAV1IHR0</accession>
<dbReference type="EMBL" id="CAUYUE010000012">
    <property type="protein sequence ID" value="CAK0785524.1"/>
    <property type="molecule type" value="Genomic_DNA"/>
</dbReference>
<proteinExistence type="predicted"/>
<reference evidence="2 3" key="1">
    <citation type="submission" date="2023-10" db="EMBL/GenBank/DDBJ databases">
        <authorList>
            <person name="Maclean D."/>
            <person name="Macfadyen A."/>
        </authorList>
    </citation>
    <scope>NUCLEOTIDE SEQUENCE [LARGE SCALE GENOMIC DNA]</scope>
</reference>
<dbReference type="Gene3D" id="3.60.20.10">
    <property type="entry name" value="Glutamine Phosphoribosylpyrophosphate, subunit 1, domain 1"/>
    <property type="match status" value="1"/>
</dbReference>
<name>A0AAV1IHR0_9CHLO</name>
<protein>
    <recommendedName>
        <fullName evidence="1">DUF3700 domain-containing protein</fullName>
    </recommendedName>
</protein>
<dbReference type="InterPro" id="IPR024286">
    <property type="entry name" value="DUF3700"/>
</dbReference>
<organism evidence="2 3">
    <name type="scientific">Coccomyxa viridis</name>
    <dbReference type="NCBI Taxonomy" id="1274662"/>
    <lineage>
        <taxon>Eukaryota</taxon>
        <taxon>Viridiplantae</taxon>
        <taxon>Chlorophyta</taxon>
        <taxon>core chlorophytes</taxon>
        <taxon>Trebouxiophyceae</taxon>
        <taxon>Trebouxiophyceae incertae sedis</taxon>
        <taxon>Coccomyxaceae</taxon>
        <taxon>Coccomyxa</taxon>
    </lineage>
</organism>